<gene>
    <name evidence="2" type="ORF">SUTMEG_15550</name>
</gene>
<feature type="compositionally biased region" description="Basic and acidic residues" evidence="1">
    <location>
        <begin position="39"/>
        <end position="56"/>
    </location>
</feature>
<organism evidence="2 3">
    <name type="scientific">Sutterella megalosphaeroides</name>
    <dbReference type="NCBI Taxonomy" id="2494234"/>
    <lineage>
        <taxon>Bacteria</taxon>
        <taxon>Pseudomonadati</taxon>
        <taxon>Pseudomonadota</taxon>
        <taxon>Betaproteobacteria</taxon>
        <taxon>Burkholderiales</taxon>
        <taxon>Sutterellaceae</taxon>
        <taxon>Sutterella</taxon>
    </lineage>
</organism>
<evidence type="ECO:0000313" key="2">
    <source>
        <dbReference type="EMBL" id="BBF23664.1"/>
    </source>
</evidence>
<dbReference type="AlphaFoldDB" id="A0A2Z6IB81"/>
<feature type="region of interest" description="Disordered" evidence="1">
    <location>
        <begin position="32"/>
        <end position="78"/>
    </location>
</feature>
<proteinExistence type="predicted"/>
<sequence>MSLDGVPVVVPMPMKELPAGGAAEGAGACRLRASPRAQARAEARAGERTDRKERRAKERGKKRTRDVGRIGMGDEGLG</sequence>
<keyword evidence="3" id="KW-1185">Reference proteome</keyword>
<evidence type="ECO:0000256" key="1">
    <source>
        <dbReference type="SAM" id="MobiDB-lite"/>
    </source>
</evidence>
<accession>A0A2Z6IB81</accession>
<dbReference type="KEGG" id="sutt:SUTMEG_15550"/>
<reference evidence="2 3" key="1">
    <citation type="journal article" date="2018" name="Int. J. Syst. Evol. Microbiol.">
        <title>Mesosutterella multiformis gen. nov., sp. nov., a member of the family Sutterellaceae and Sutterella megalosphaeroides sp. nov., isolated from human faeces.</title>
        <authorList>
            <person name="Sakamoto M."/>
            <person name="Ikeyama N."/>
            <person name="Kunihiro T."/>
            <person name="Iino T."/>
            <person name="Yuki M."/>
            <person name="Ohkuma M."/>
        </authorList>
    </citation>
    <scope>NUCLEOTIDE SEQUENCE [LARGE SCALE GENOMIC DNA]</scope>
    <source>
        <strain evidence="2 3">6FBBBH3</strain>
    </source>
</reference>
<evidence type="ECO:0000313" key="3">
    <source>
        <dbReference type="Proteomes" id="UP000271003"/>
    </source>
</evidence>
<protein>
    <submittedName>
        <fullName evidence="2">Uncharacterized protein</fullName>
    </submittedName>
</protein>
<dbReference type="EMBL" id="AP018786">
    <property type="protein sequence ID" value="BBF23664.1"/>
    <property type="molecule type" value="Genomic_DNA"/>
</dbReference>
<name>A0A2Z6IB81_9BURK</name>
<dbReference type="Proteomes" id="UP000271003">
    <property type="component" value="Chromosome"/>
</dbReference>